<dbReference type="RefSeq" id="WP_044546669.1">
    <property type="nucleotide sequence ID" value="NZ_CDRH01000773.1"/>
</dbReference>
<dbReference type="Proteomes" id="UP000095591">
    <property type="component" value="Unassembled WGS sequence"/>
</dbReference>
<organism evidence="4 5">
    <name type="scientific">Parabacteroides distasonis</name>
    <dbReference type="NCBI Taxonomy" id="823"/>
    <lineage>
        <taxon>Bacteria</taxon>
        <taxon>Pseudomonadati</taxon>
        <taxon>Bacteroidota</taxon>
        <taxon>Bacteroidia</taxon>
        <taxon>Bacteroidales</taxon>
        <taxon>Tannerellaceae</taxon>
        <taxon>Parabacteroides</taxon>
    </lineage>
</organism>
<protein>
    <submittedName>
        <fullName evidence="4">Predicted esterase</fullName>
    </submittedName>
</protein>
<dbReference type="InterPro" id="IPR050300">
    <property type="entry name" value="GDXG_lipolytic_enzyme"/>
</dbReference>
<dbReference type="EMBL" id="CYXP01000004">
    <property type="protein sequence ID" value="CUN12697.1"/>
    <property type="molecule type" value="Genomic_DNA"/>
</dbReference>
<evidence type="ECO:0000313" key="5">
    <source>
        <dbReference type="Proteomes" id="UP000095591"/>
    </source>
</evidence>
<feature type="domain" description="BD-FAE-like" evidence="3">
    <location>
        <begin position="60"/>
        <end position="165"/>
    </location>
</feature>
<keyword evidence="2" id="KW-0732">Signal</keyword>
<dbReference type="ESTHER" id="9bace-e1z049">
    <property type="family name" value="BD-FAE"/>
</dbReference>
<feature type="chain" id="PRO_5008012995" evidence="2">
    <location>
        <begin position="20"/>
        <end position="324"/>
    </location>
</feature>
<dbReference type="AlphaFoldDB" id="A0A173UEN8"/>
<evidence type="ECO:0000259" key="3">
    <source>
        <dbReference type="Pfam" id="PF20434"/>
    </source>
</evidence>
<evidence type="ECO:0000256" key="1">
    <source>
        <dbReference type="ARBA" id="ARBA00022801"/>
    </source>
</evidence>
<feature type="signal peptide" evidence="2">
    <location>
        <begin position="1"/>
        <end position="19"/>
    </location>
</feature>
<dbReference type="SUPFAM" id="SSF53474">
    <property type="entry name" value="alpha/beta-Hydrolases"/>
    <property type="match status" value="1"/>
</dbReference>
<dbReference type="GO" id="GO:0016787">
    <property type="term" value="F:hydrolase activity"/>
    <property type="evidence" value="ECO:0007669"/>
    <property type="project" value="UniProtKB-KW"/>
</dbReference>
<dbReference type="PANTHER" id="PTHR48081">
    <property type="entry name" value="AB HYDROLASE SUPERFAMILY PROTEIN C4A8.06C"/>
    <property type="match status" value="1"/>
</dbReference>
<evidence type="ECO:0000256" key="2">
    <source>
        <dbReference type="SAM" id="SignalP"/>
    </source>
</evidence>
<keyword evidence="1" id="KW-0378">Hydrolase</keyword>
<evidence type="ECO:0000313" key="4">
    <source>
        <dbReference type="EMBL" id="CUN12697.1"/>
    </source>
</evidence>
<dbReference type="Gene3D" id="3.40.50.1820">
    <property type="entry name" value="alpha/beta hydrolase"/>
    <property type="match status" value="1"/>
</dbReference>
<dbReference type="Pfam" id="PF20434">
    <property type="entry name" value="BD-FAE"/>
    <property type="match status" value="1"/>
</dbReference>
<proteinExistence type="predicted"/>
<gene>
    <name evidence="4" type="ORF">ERS852429_02066</name>
</gene>
<accession>A0A173UEN8</accession>
<reference evidence="4 5" key="1">
    <citation type="submission" date="2015-09" db="EMBL/GenBank/DDBJ databases">
        <authorList>
            <consortium name="Pathogen Informatics"/>
        </authorList>
    </citation>
    <scope>NUCLEOTIDE SEQUENCE [LARGE SCALE GENOMIC DNA]</scope>
    <source>
        <strain evidence="4 5">2789STDY5608872</strain>
    </source>
</reference>
<dbReference type="InterPro" id="IPR049492">
    <property type="entry name" value="BD-FAE-like_dom"/>
</dbReference>
<dbReference type="PANTHER" id="PTHR48081:SF8">
    <property type="entry name" value="ALPHA_BETA HYDROLASE FOLD-3 DOMAIN-CONTAINING PROTEIN-RELATED"/>
    <property type="match status" value="1"/>
</dbReference>
<name>A0A173UEN8_PARDI</name>
<sequence length="324" mass="35692">MNRNWVYSLFALWIVCSFACTQSKPVANVEVQKENFVFSIKGTDTLSLDKYELPSISPASKKPVMIFAFGGGFKGGDKADKGYIPYFEFLARNGFVVVSTDYRTTLKNLDPSKVSSPMDFIAALQHAIDTAVEDFYDATGFVINQSSDWNIDVEQIVASGSSAGAITVLQAEYDLCNGHELAKRLPAGFNYAGVISYAGAVSGVLPPHWEKMPCPIMLFHGDADKTVPFEQAAMENLGGLWGSSAVAKSLENLQASYYFYKVENAGHEISGLPMSRNQYDIMSFLSRQVLGDENLAITTDERVPGDTIVRKDFTVQDYILDNLR</sequence>
<dbReference type="InterPro" id="IPR029058">
    <property type="entry name" value="AB_hydrolase_fold"/>
</dbReference>